<keyword evidence="4" id="KW-0472">Membrane</keyword>
<proteinExistence type="predicted"/>
<dbReference type="GO" id="GO:0006751">
    <property type="term" value="P:glutathione catabolic process"/>
    <property type="evidence" value="ECO:0007669"/>
    <property type="project" value="InterPro"/>
</dbReference>
<keyword evidence="1" id="KW-0800">Toxin</keyword>
<dbReference type="KEGG" id="apln:108732845"/>
<dbReference type="PANTHER" id="PTHR11686">
    <property type="entry name" value="GAMMA GLUTAMYL TRANSPEPTIDASE"/>
    <property type="match status" value="1"/>
</dbReference>
<gene>
    <name evidence="6" type="primary">LOC108732845</name>
</gene>
<keyword evidence="4" id="KW-1133">Transmembrane helix</keyword>
<evidence type="ECO:0000256" key="1">
    <source>
        <dbReference type="ARBA" id="ARBA00084097"/>
    </source>
</evidence>
<evidence type="ECO:0000313" key="6">
    <source>
        <dbReference type="RefSeq" id="XP_025832385.1"/>
    </source>
</evidence>
<reference evidence="6" key="1">
    <citation type="submission" date="2025-08" db="UniProtKB">
        <authorList>
            <consortium name="RefSeq"/>
        </authorList>
    </citation>
    <scope>IDENTIFICATION</scope>
    <source>
        <tissue evidence="6">Entire body</tissue>
    </source>
</reference>
<dbReference type="FunFam" id="1.10.246.130:FF:000001">
    <property type="entry name" value="Gamma-glutamyltransferase 5 isoform 1"/>
    <property type="match status" value="1"/>
</dbReference>
<keyword evidence="6" id="KW-0378">Hydrolase</keyword>
<feature type="binding site" evidence="3">
    <location>
        <begin position="449"/>
        <end position="450"/>
    </location>
    <ligand>
        <name>L-glutamate</name>
        <dbReference type="ChEBI" id="CHEBI:29985"/>
    </ligand>
</feature>
<evidence type="ECO:0000256" key="4">
    <source>
        <dbReference type="SAM" id="Phobius"/>
    </source>
</evidence>
<dbReference type="FunFam" id="3.60.20.40:FF:000001">
    <property type="entry name" value="Gamma-glutamyltranspeptidase 1"/>
    <property type="match status" value="1"/>
</dbReference>
<dbReference type="GO" id="GO:0036374">
    <property type="term" value="F:glutathione hydrolase activity"/>
    <property type="evidence" value="ECO:0007669"/>
    <property type="project" value="InterPro"/>
</dbReference>
<dbReference type="InterPro" id="IPR043138">
    <property type="entry name" value="GGT_lsub"/>
</dbReference>
<evidence type="ECO:0000313" key="5">
    <source>
        <dbReference type="Proteomes" id="UP000192223"/>
    </source>
</evidence>
<dbReference type="InterPro" id="IPR000101">
    <property type="entry name" value="GGT_peptidase"/>
</dbReference>
<dbReference type="GeneID" id="108732845"/>
<keyword evidence="4" id="KW-0812">Transmembrane</keyword>
<dbReference type="FunCoup" id="A0A7F5R8V0">
    <property type="interactions" value="122"/>
</dbReference>
<dbReference type="InParanoid" id="A0A7F5R8V0"/>
<keyword evidence="5" id="KW-1185">Reference proteome</keyword>
<feature type="binding site" evidence="3">
    <location>
        <position position="472"/>
    </location>
    <ligand>
        <name>L-glutamate</name>
        <dbReference type="ChEBI" id="CHEBI:29985"/>
    </ligand>
</feature>
<dbReference type="GO" id="GO:0005886">
    <property type="term" value="C:plasma membrane"/>
    <property type="evidence" value="ECO:0007669"/>
    <property type="project" value="TreeGrafter"/>
</dbReference>
<name>A0A7F5R8V0_AGRPL</name>
<dbReference type="SUPFAM" id="SSF56235">
    <property type="entry name" value="N-terminal nucleophile aminohydrolases (Ntn hydrolases)"/>
    <property type="match status" value="1"/>
</dbReference>
<feature type="binding site" evidence="3">
    <location>
        <position position="106"/>
    </location>
    <ligand>
        <name>L-glutamate</name>
        <dbReference type="ChEBI" id="CHEBI:29985"/>
    </ligand>
</feature>
<dbReference type="Gene3D" id="3.60.20.40">
    <property type="match status" value="1"/>
</dbReference>
<dbReference type="RefSeq" id="XP_025832385.1">
    <property type="nucleotide sequence ID" value="XM_025976600.1"/>
</dbReference>
<dbReference type="InterPro" id="IPR043137">
    <property type="entry name" value="GGT_ssub_C"/>
</dbReference>
<evidence type="ECO:0000256" key="3">
    <source>
        <dbReference type="PIRSR" id="PIRSR600101-2"/>
    </source>
</evidence>
<dbReference type="NCBIfam" id="TIGR00066">
    <property type="entry name" value="g_glut_trans"/>
    <property type="match status" value="1"/>
</dbReference>
<dbReference type="Pfam" id="PF01019">
    <property type="entry name" value="G_glu_transpept"/>
    <property type="match status" value="1"/>
</dbReference>
<organism evidence="5 6">
    <name type="scientific">Agrilus planipennis</name>
    <name type="common">Emerald ash borer</name>
    <name type="synonym">Agrilus marcopoli</name>
    <dbReference type="NCBI Taxonomy" id="224129"/>
    <lineage>
        <taxon>Eukaryota</taxon>
        <taxon>Metazoa</taxon>
        <taxon>Ecdysozoa</taxon>
        <taxon>Arthropoda</taxon>
        <taxon>Hexapoda</taxon>
        <taxon>Insecta</taxon>
        <taxon>Pterygota</taxon>
        <taxon>Neoptera</taxon>
        <taxon>Endopterygota</taxon>
        <taxon>Coleoptera</taxon>
        <taxon>Polyphaga</taxon>
        <taxon>Elateriformia</taxon>
        <taxon>Buprestoidea</taxon>
        <taxon>Buprestidae</taxon>
        <taxon>Agrilinae</taxon>
        <taxon>Agrilus</taxon>
    </lineage>
</organism>
<evidence type="ECO:0000256" key="2">
    <source>
        <dbReference type="PIRSR" id="PIRSR600101-1"/>
    </source>
</evidence>
<feature type="binding site" evidence="3">
    <location>
        <begin position="397"/>
        <end position="399"/>
    </location>
    <ligand>
        <name>L-glutamate</name>
        <dbReference type="ChEBI" id="CHEBI:29985"/>
    </ligand>
</feature>
<accession>A0A7F5R8V0</accession>
<sequence>MIQLSKAKYVGLGGVGLTGLVVLVTYVSLYSSVKPSHYVAAVVTNGYECSQIGASILEQGGSAVDSAIAALFCEGIAMPQSMGLGGGFFMTIYIREEKTAYYLNARESAPLAASRNMFAGNASLSAGGGLAVAVPGELKGYWYAHQKFGKLPWATLIQPSIELCRRGHLVTPYLANLFNNQKNMIRQSDTLREIFFNPETNDVYKEGDYVKRLKLAETLEVIAEEGADALYDGSLTSGFIQDIKDLGGIIVEEDLKIYTPLWEDPAHTNLNGYSLYTSRLPSAGGILTFILNILQGYLDHNNINSVKNWQRIVEAFKYGYARRTDVGDPRFVDGMDTLMDNLMSTDYANSIRSLITDDKTFQNPVHYGVNASFFEDHGTAHLSVLAENGDAVSVTSTINLYFGAKIRSRSTGIILNDEMDDFSSPNITNSFNLPPMPNNFIEPQKRPASSMAPSIIVNEKGDVKLIVGAAGGSKITTAVALVAMRNLWFAEEIQEAVSAPRLHHQLFPMSVAIENDFDPEIIKGLAAIGHNYTLNPATGFSALTAISVDDNGVVTGGTDPRRSGTIAYVSAKGS</sequence>
<dbReference type="Gene3D" id="1.10.246.130">
    <property type="match status" value="1"/>
</dbReference>
<keyword evidence="1" id="KW-1202">Platelet aggregation activating toxin</keyword>
<dbReference type="AlphaFoldDB" id="A0A7F5R8V0"/>
<feature type="binding site" evidence="3">
    <location>
        <position position="421"/>
    </location>
    <ligand>
        <name>L-glutamate</name>
        <dbReference type="ChEBI" id="CHEBI:29985"/>
    </ligand>
</feature>
<keyword evidence="1" id="KW-1199">Hemostasis impairing toxin</keyword>
<dbReference type="Proteomes" id="UP000192223">
    <property type="component" value="Unplaced"/>
</dbReference>
<feature type="active site" description="Nucleophile" evidence="2">
    <location>
        <position position="379"/>
    </location>
</feature>
<dbReference type="OrthoDB" id="1081007at2759"/>
<dbReference type="PANTHER" id="PTHR11686:SF72">
    <property type="entry name" value="GAMMA-GLUTAMYL TRANSPEPTIDASE, ISOFORM A"/>
    <property type="match status" value="1"/>
</dbReference>
<feature type="transmembrane region" description="Helical" evidence="4">
    <location>
        <begin position="9"/>
        <end position="29"/>
    </location>
</feature>
<dbReference type="InterPro" id="IPR029055">
    <property type="entry name" value="Ntn_hydrolases_N"/>
</dbReference>
<dbReference type="PRINTS" id="PR01210">
    <property type="entry name" value="GGTRANSPTASE"/>
</dbReference>
<protein>
    <submittedName>
        <fullName evidence="6">Glutathione hydrolase 1 proenzyme</fullName>
    </submittedName>
</protein>